<gene>
    <name evidence="1" type="ORF">NITGR_90065</name>
</gene>
<name>M1Z2F2_NITG3</name>
<dbReference type="HOGENOM" id="CLU_1101926_0_0_0"/>
<sequence length="252" mass="28580">MDENVSKQVTCTLCKATYEPVFEPEENEGAYRVHCSSCVKGIQIARNDFVRVAIKEVLKIEGEALALAVQTYLSDCPCGQPFSYDAGKRCPECLKKIKREIRGEDNRPGEYYYIWNLKKLKDMEGRLFEHILNRLDSEDMSMQQLIDSFESGQIDPGTYMEELENLQIREAKDVAVIKTWAILVGPEMAFRAAEEHALMEKYGTRILVSMAAGMEAAFGTNILTTLTREEKNLDGPLRKEIQTFIKKIAGGF</sequence>
<protein>
    <submittedName>
        <fullName evidence="1">Uncharacterized protein</fullName>
    </submittedName>
</protein>
<dbReference type="InParanoid" id="M1Z2F2"/>
<dbReference type="AlphaFoldDB" id="M1Z2F2"/>
<dbReference type="RefSeq" id="WP_005011278.1">
    <property type="nucleotide sequence ID" value="NZ_HG422173.1"/>
</dbReference>
<proteinExistence type="predicted"/>
<reference evidence="1 2" key="1">
    <citation type="journal article" date="2013" name="Front. Microbiol.">
        <title>The genome of Nitrospina gracilis illuminates the metabolism and evolution of the major marine nitrite oxidizer.</title>
        <authorList>
            <person name="Luecker S."/>
            <person name="Nowka B."/>
            <person name="Rattei T."/>
            <person name="Spieck E."/>
            <person name="and Daims H."/>
        </authorList>
    </citation>
    <scope>NUCLEOTIDE SEQUENCE [LARGE SCALE GENOMIC DNA]</scope>
    <source>
        <strain evidence="1 2">3/211</strain>
    </source>
</reference>
<accession>M1Z2F2</accession>
<organism evidence="1 2">
    <name type="scientific">Nitrospina gracilis (strain 3/211)</name>
    <dbReference type="NCBI Taxonomy" id="1266370"/>
    <lineage>
        <taxon>Bacteria</taxon>
        <taxon>Pseudomonadati</taxon>
        <taxon>Nitrospinota/Tectimicrobiota group</taxon>
        <taxon>Nitrospinota</taxon>
        <taxon>Nitrospinia</taxon>
        <taxon>Nitrospinales</taxon>
        <taxon>Nitrospinaceae</taxon>
        <taxon>Nitrospina</taxon>
    </lineage>
</organism>
<dbReference type="EMBL" id="CAQJ01000099">
    <property type="protein sequence ID" value="CCQ91926.1"/>
    <property type="molecule type" value="Genomic_DNA"/>
</dbReference>
<keyword evidence="2" id="KW-1185">Reference proteome</keyword>
<comment type="caution">
    <text evidence="1">The sequence shown here is derived from an EMBL/GenBank/DDBJ whole genome shotgun (WGS) entry which is preliminary data.</text>
</comment>
<evidence type="ECO:0000313" key="1">
    <source>
        <dbReference type="EMBL" id="CCQ91926.1"/>
    </source>
</evidence>
<evidence type="ECO:0000313" key="2">
    <source>
        <dbReference type="Proteomes" id="UP000011704"/>
    </source>
</evidence>
<dbReference type="Proteomes" id="UP000011704">
    <property type="component" value="Unassembled WGS sequence"/>
</dbReference>